<gene>
    <name evidence="1" type="ORF">HO173_008428</name>
</gene>
<organism evidence="1 2">
    <name type="scientific">Letharia columbiana</name>
    <dbReference type="NCBI Taxonomy" id="112416"/>
    <lineage>
        <taxon>Eukaryota</taxon>
        <taxon>Fungi</taxon>
        <taxon>Dikarya</taxon>
        <taxon>Ascomycota</taxon>
        <taxon>Pezizomycotina</taxon>
        <taxon>Lecanoromycetes</taxon>
        <taxon>OSLEUM clade</taxon>
        <taxon>Lecanoromycetidae</taxon>
        <taxon>Lecanorales</taxon>
        <taxon>Lecanorineae</taxon>
        <taxon>Parmeliaceae</taxon>
        <taxon>Letharia</taxon>
    </lineage>
</organism>
<comment type="caution">
    <text evidence="1">The sequence shown here is derived from an EMBL/GenBank/DDBJ whole genome shotgun (WGS) entry which is preliminary data.</text>
</comment>
<protein>
    <recommendedName>
        <fullName evidence="3">Ankyrin repeat protein</fullName>
    </recommendedName>
</protein>
<dbReference type="PANTHER" id="PTHR46586">
    <property type="entry name" value="ANKYRIN REPEAT-CONTAINING PROTEIN"/>
    <property type="match status" value="1"/>
</dbReference>
<evidence type="ECO:0008006" key="3">
    <source>
        <dbReference type="Google" id="ProtNLM"/>
    </source>
</evidence>
<dbReference type="InterPro" id="IPR052050">
    <property type="entry name" value="SecEffector_AnkRepeat"/>
</dbReference>
<evidence type="ECO:0000313" key="1">
    <source>
        <dbReference type="EMBL" id="KAF6233496.1"/>
    </source>
</evidence>
<dbReference type="Pfam" id="PF23397">
    <property type="entry name" value="DUF7104"/>
    <property type="match status" value="2"/>
</dbReference>
<dbReference type="SUPFAM" id="SSF48403">
    <property type="entry name" value="Ankyrin repeat"/>
    <property type="match status" value="1"/>
</dbReference>
<sequence length="535" mass="58703">MARYKPSEVSQTPLEYATRFCSGSRFDSLLPQTEDTGISWNLILERAGHEGNVEVVILLLDQKDLQITPNIMRAIAISGDEKVMQLLLGRDDSREITSEIFNAGVLNQNEKILGLLLDRGGSGRISTEAINRAIENCNEKNLGLLLDNGYQMSQTLVNKAAADGTASTLRLLFDRGGVITGPVLRCAAGNNLEGAKMMSLLLAEAENWMIMEEMTEMMKIAAQSAFEAPGIMKRLLEHVEDLLITEDVLVTAARIGPRDELFELFLGRDWEMTEEVLEAMMSHLASEKTLQLLLDRLEGLEITGKVKVLLAAASNRSFGDQLVGLLLDRVNLLDIVNPLLVEAAANDTFGLEVILLLQHRVGKVDVTQEVMERAARKGPMWTMTFISDHTSAPITETVVVGALMSDRLEMVQSLLDRAIDLPVTRTMVHAAAQHSRAECLALIWQRACRAEVTENIFKDLAQTAAENVVWPGKNLRSLLDVVKGILIGPEALLSIVRTDFDSVPLLNFLTDRGINSQITHDVLQAAAGISGTTGL</sequence>
<dbReference type="GeneID" id="59290084"/>
<dbReference type="InterPro" id="IPR036770">
    <property type="entry name" value="Ankyrin_rpt-contain_sf"/>
</dbReference>
<dbReference type="AlphaFoldDB" id="A0A8H6FRS9"/>
<dbReference type="RefSeq" id="XP_037162914.1">
    <property type="nucleotide sequence ID" value="XM_037310328.1"/>
</dbReference>
<dbReference type="PANTHER" id="PTHR46586:SF3">
    <property type="entry name" value="ANKYRIN REPEAT-CONTAINING PROTEIN"/>
    <property type="match status" value="1"/>
</dbReference>
<proteinExistence type="predicted"/>
<dbReference type="EMBL" id="JACCJC010000038">
    <property type="protein sequence ID" value="KAF6233496.1"/>
    <property type="molecule type" value="Genomic_DNA"/>
</dbReference>
<name>A0A8H6FRS9_9LECA</name>
<keyword evidence="2" id="KW-1185">Reference proteome</keyword>
<dbReference type="Proteomes" id="UP000578531">
    <property type="component" value="Unassembled WGS sequence"/>
</dbReference>
<reference evidence="1 2" key="1">
    <citation type="journal article" date="2020" name="Genomics">
        <title>Complete, high-quality genomes from long-read metagenomic sequencing of two wolf lichen thalli reveals enigmatic genome architecture.</title>
        <authorList>
            <person name="McKenzie S.K."/>
            <person name="Walston R.F."/>
            <person name="Allen J.L."/>
        </authorList>
    </citation>
    <scope>NUCLEOTIDE SEQUENCE [LARGE SCALE GENOMIC DNA]</scope>
    <source>
        <strain evidence="1">WasteWater2</strain>
    </source>
</reference>
<dbReference type="SUPFAM" id="SSF140860">
    <property type="entry name" value="Pseudo ankyrin repeat-like"/>
    <property type="match status" value="1"/>
</dbReference>
<evidence type="ECO:0000313" key="2">
    <source>
        <dbReference type="Proteomes" id="UP000578531"/>
    </source>
</evidence>
<dbReference type="InterPro" id="IPR055530">
    <property type="entry name" value="DUF7104"/>
</dbReference>
<accession>A0A8H6FRS9</accession>
<dbReference type="Gene3D" id="1.25.40.20">
    <property type="entry name" value="Ankyrin repeat-containing domain"/>
    <property type="match status" value="1"/>
</dbReference>